<dbReference type="PANTHER" id="PTHR13847:SF289">
    <property type="entry name" value="GLYCINE OXIDASE"/>
    <property type="match status" value="1"/>
</dbReference>
<sequence>MSNATVAVVGAGVVGVSIARGLAMAGADVTVFDRTGIGTGTSGRTFAWVNSHHKNPRPYHDLNVAGMAAHRELAVPDGGARWFFPTGNHEWADDDAGRERLAASTRELSERGYAVTRLTADQARRRLPDLLVPPGIDEIVCYPEEGYVLPGLLLARLWGEARDHGARLRCPDEVAGIDTAGSTATVRTAAGETWTGDRVVLAGGRWTGELTGLAGRPMAVRDPNEPGDVVCGFLGYTEPVPTRLNAVLTTPRINVRPDGGGRLVLQTLDLDHRADPLYAVERSGPVGQEMLHRLHRVLAGTDGAALSHIAVGQRAMPADGRTAAGFLDDRTYAVCTHSGITLSVLLGRIVAEEVLRDRRSPLLSGFEPDRLLDTTTAAFPDLPRAQYAGQQ</sequence>
<dbReference type="EMBL" id="BAABHF010000019">
    <property type="protein sequence ID" value="GAA4495081.1"/>
    <property type="molecule type" value="Genomic_DNA"/>
</dbReference>
<protein>
    <submittedName>
        <fullName evidence="3">FAD-binding oxidoreductase</fullName>
    </submittedName>
</protein>
<keyword evidence="4" id="KW-1185">Reference proteome</keyword>
<reference evidence="4" key="1">
    <citation type="journal article" date="2019" name="Int. J. Syst. Evol. Microbiol.">
        <title>The Global Catalogue of Microorganisms (GCM) 10K type strain sequencing project: providing services to taxonomists for standard genome sequencing and annotation.</title>
        <authorList>
            <consortium name="The Broad Institute Genomics Platform"/>
            <consortium name="The Broad Institute Genome Sequencing Center for Infectious Disease"/>
            <person name="Wu L."/>
            <person name="Ma J."/>
        </authorList>
    </citation>
    <scope>NUCLEOTIDE SEQUENCE [LARGE SCALE GENOMIC DNA]</scope>
    <source>
        <strain evidence="4">JCM 17933</strain>
    </source>
</reference>
<dbReference type="PANTHER" id="PTHR13847">
    <property type="entry name" value="SARCOSINE DEHYDROGENASE-RELATED"/>
    <property type="match status" value="1"/>
</dbReference>
<dbReference type="Proteomes" id="UP001500503">
    <property type="component" value="Unassembled WGS sequence"/>
</dbReference>
<dbReference type="Gene3D" id="3.30.9.10">
    <property type="entry name" value="D-Amino Acid Oxidase, subunit A, domain 2"/>
    <property type="match status" value="1"/>
</dbReference>
<proteinExistence type="predicted"/>
<evidence type="ECO:0000313" key="4">
    <source>
        <dbReference type="Proteomes" id="UP001500503"/>
    </source>
</evidence>
<evidence type="ECO:0000259" key="2">
    <source>
        <dbReference type="Pfam" id="PF01266"/>
    </source>
</evidence>
<evidence type="ECO:0000256" key="1">
    <source>
        <dbReference type="ARBA" id="ARBA00023002"/>
    </source>
</evidence>
<evidence type="ECO:0000313" key="3">
    <source>
        <dbReference type="EMBL" id="GAA4495081.1"/>
    </source>
</evidence>
<dbReference type="SUPFAM" id="SSF51905">
    <property type="entry name" value="FAD/NAD(P)-binding domain"/>
    <property type="match status" value="1"/>
</dbReference>
<gene>
    <name evidence="3" type="ORF">GCM10023191_035260</name>
</gene>
<dbReference type="Gene3D" id="3.50.50.60">
    <property type="entry name" value="FAD/NAD(P)-binding domain"/>
    <property type="match status" value="1"/>
</dbReference>
<dbReference type="InterPro" id="IPR006076">
    <property type="entry name" value="FAD-dep_OxRdtase"/>
</dbReference>
<name>A0ABP8Q244_9ACTN</name>
<dbReference type="InterPro" id="IPR036188">
    <property type="entry name" value="FAD/NAD-bd_sf"/>
</dbReference>
<comment type="caution">
    <text evidence="3">The sequence shown here is derived from an EMBL/GenBank/DDBJ whole genome shotgun (WGS) entry which is preliminary data.</text>
</comment>
<feature type="domain" description="FAD dependent oxidoreductase" evidence="2">
    <location>
        <begin position="6"/>
        <end position="352"/>
    </location>
</feature>
<organism evidence="3 4">
    <name type="scientific">Actinoallomurus oryzae</name>
    <dbReference type="NCBI Taxonomy" id="502180"/>
    <lineage>
        <taxon>Bacteria</taxon>
        <taxon>Bacillati</taxon>
        <taxon>Actinomycetota</taxon>
        <taxon>Actinomycetes</taxon>
        <taxon>Streptosporangiales</taxon>
        <taxon>Thermomonosporaceae</taxon>
        <taxon>Actinoallomurus</taxon>
    </lineage>
</organism>
<dbReference type="RefSeq" id="WP_345464796.1">
    <property type="nucleotide sequence ID" value="NZ_BAABHF010000019.1"/>
</dbReference>
<accession>A0ABP8Q244</accession>
<keyword evidence="1" id="KW-0560">Oxidoreductase</keyword>
<dbReference type="Pfam" id="PF01266">
    <property type="entry name" value="DAO"/>
    <property type="match status" value="1"/>
</dbReference>